<dbReference type="RefSeq" id="XP_017786385.1">
    <property type="nucleotide sequence ID" value="XM_017930896.1"/>
</dbReference>
<keyword evidence="4 9" id="KW-0732">Signal</keyword>
<feature type="signal peptide" evidence="9">
    <location>
        <begin position="1"/>
        <end position="32"/>
    </location>
</feature>
<keyword evidence="6" id="KW-0472">Membrane</keyword>
<evidence type="ECO:0000256" key="3">
    <source>
        <dbReference type="ARBA" id="ARBA00022692"/>
    </source>
</evidence>
<gene>
    <name evidence="11 12" type="primary">LOC108569374</name>
</gene>
<evidence type="ECO:0000313" key="11">
    <source>
        <dbReference type="RefSeq" id="XP_017786384.1"/>
    </source>
</evidence>
<evidence type="ECO:0000313" key="10">
    <source>
        <dbReference type="Proteomes" id="UP000695000"/>
    </source>
</evidence>
<feature type="chain" id="PRO_5045022794" evidence="9">
    <location>
        <begin position="33"/>
        <end position="176"/>
    </location>
</feature>
<dbReference type="InterPro" id="IPR031424">
    <property type="entry name" value="QVR-like"/>
</dbReference>
<keyword evidence="8" id="KW-0449">Lipoprotein</keyword>
<sequence length="176" mass="19778">MMMMMKSATASPATLILLAAFALVATLPSAEGVLKCFRCTVTPPSAFSNEPERLCSKFDYSDRYIVECPYSTLCMKKHFTVNLTVPINGTVRDCAKQRYDYQDFVNGKWQLEVAIEEPYEEGCTKADDKGYRSSSSTFCYCRGDLCNSAPKTENHAFVATLTIAVIFTFKYPFRIL</sequence>
<keyword evidence="2" id="KW-0336">GPI-anchor</keyword>
<keyword evidence="10" id="KW-1185">Reference proteome</keyword>
<accession>A0ABM1NHT4</accession>
<evidence type="ECO:0000256" key="7">
    <source>
        <dbReference type="ARBA" id="ARBA00023180"/>
    </source>
</evidence>
<keyword evidence="3" id="KW-0812">Transmembrane</keyword>
<reference evidence="11 12" key="1">
    <citation type="submission" date="2025-05" db="UniProtKB">
        <authorList>
            <consortium name="RefSeq"/>
        </authorList>
    </citation>
    <scope>IDENTIFICATION</scope>
    <source>
        <tissue evidence="11 12">Whole Larva</tissue>
    </source>
</reference>
<evidence type="ECO:0000256" key="6">
    <source>
        <dbReference type="ARBA" id="ARBA00023136"/>
    </source>
</evidence>
<dbReference type="PANTHER" id="PTHR33562">
    <property type="entry name" value="ATILLA, ISOFORM B-RELATED-RELATED"/>
    <property type="match status" value="1"/>
</dbReference>
<evidence type="ECO:0000256" key="2">
    <source>
        <dbReference type="ARBA" id="ARBA00022622"/>
    </source>
</evidence>
<organism evidence="10 11">
    <name type="scientific">Nicrophorus vespilloides</name>
    <name type="common">Boreal carrion beetle</name>
    <dbReference type="NCBI Taxonomy" id="110193"/>
    <lineage>
        <taxon>Eukaryota</taxon>
        <taxon>Metazoa</taxon>
        <taxon>Ecdysozoa</taxon>
        <taxon>Arthropoda</taxon>
        <taxon>Hexapoda</taxon>
        <taxon>Insecta</taxon>
        <taxon>Pterygota</taxon>
        <taxon>Neoptera</taxon>
        <taxon>Endopterygota</taxon>
        <taxon>Coleoptera</taxon>
        <taxon>Polyphaga</taxon>
        <taxon>Staphyliniformia</taxon>
        <taxon>Silphidae</taxon>
        <taxon>Nicrophorinae</taxon>
        <taxon>Nicrophorus</taxon>
    </lineage>
</organism>
<dbReference type="Proteomes" id="UP000695000">
    <property type="component" value="Unplaced"/>
</dbReference>
<proteinExistence type="predicted"/>
<dbReference type="InterPro" id="IPR050975">
    <property type="entry name" value="Sleep_regulator"/>
</dbReference>
<dbReference type="RefSeq" id="XP_017786384.1">
    <property type="nucleotide sequence ID" value="XM_017930895.1"/>
</dbReference>
<evidence type="ECO:0000256" key="4">
    <source>
        <dbReference type="ARBA" id="ARBA00022729"/>
    </source>
</evidence>
<dbReference type="PANTHER" id="PTHR33562:SF29">
    <property type="entry name" value="PROTEIN SLEEPLESS"/>
    <property type="match status" value="1"/>
</dbReference>
<keyword evidence="7" id="KW-0325">Glycoprotein</keyword>
<evidence type="ECO:0000256" key="1">
    <source>
        <dbReference type="ARBA" id="ARBA00004589"/>
    </source>
</evidence>
<protein>
    <submittedName>
        <fullName evidence="11 12">Uncharacterized protein LOC108569374 isoform X1</fullName>
    </submittedName>
</protein>
<keyword evidence="5" id="KW-1133">Transmembrane helix</keyword>
<evidence type="ECO:0000256" key="8">
    <source>
        <dbReference type="ARBA" id="ARBA00023288"/>
    </source>
</evidence>
<dbReference type="Pfam" id="PF17064">
    <property type="entry name" value="QVR"/>
    <property type="match status" value="1"/>
</dbReference>
<comment type="subcellular location">
    <subcellularLocation>
        <location evidence="1">Membrane</location>
        <topology evidence="1">Lipid-anchor</topology>
        <topology evidence="1">GPI-anchor</topology>
    </subcellularLocation>
</comment>
<evidence type="ECO:0000313" key="12">
    <source>
        <dbReference type="RefSeq" id="XP_017786385.1"/>
    </source>
</evidence>
<evidence type="ECO:0000256" key="5">
    <source>
        <dbReference type="ARBA" id="ARBA00022989"/>
    </source>
</evidence>
<dbReference type="GeneID" id="108569374"/>
<name>A0ABM1NHT4_NICVS</name>
<evidence type="ECO:0000256" key="9">
    <source>
        <dbReference type="SAM" id="SignalP"/>
    </source>
</evidence>